<dbReference type="AlphaFoldDB" id="A0A6J4JS86"/>
<feature type="compositionally biased region" description="Low complexity" evidence="1">
    <location>
        <begin position="201"/>
        <end position="211"/>
    </location>
</feature>
<evidence type="ECO:0000313" key="2">
    <source>
        <dbReference type="EMBL" id="CAA9286110.1"/>
    </source>
</evidence>
<feature type="compositionally biased region" description="Low complexity" evidence="1">
    <location>
        <begin position="337"/>
        <end position="352"/>
    </location>
</feature>
<dbReference type="EMBL" id="CADCTD010000179">
    <property type="protein sequence ID" value="CAA9286110.1"/>
    <property type="molecule type" value="Genomic_DNA"/>
</dbReference>
<organism evidence="2">
    <name type="scientific">uncultured Craurococcus sp</name>
    <dbReference type="NCBI Taxonomy" id="1135998"/>
    <lineage>
        <taxon>Bacteria</taxon>
        <taxon>Pseudomonadati</taxon>
        <taxon>Pseudomonadota</taxon>
        <taxon>Alphaproteobacteria</taxon>
        <taxon>Acetobacterales</taxon>
        <taxon>Acetobacteraceae</taxon>
        <taxon>Craurococcus</taxon>
        <taxon>environmental samples</taxon>
    </lineage>
</organism>
<name>A0A6J4JS86_9PROT</name>
<evidence type="ECO:0000256" key="1">
    <source>
        <dbReference type="SAM" id="MobiDB-lite"/>
    </source>
</evidence>
<dbReference type="EC" id="3.2.2.-" evidence="2"/>
<feature type="non-terminal residue" evidence="2">
    <location>
        <position position="1"/>
    </location>
</feature>
<feature type="compositionally biased region" description="Basic residues" evidence="1">
    <location>
        <begin position="212"/>
        <end position="222"/>
    </location>
</feature>
<feature type="compositionally biased region" description="Low complexity" evidence="1">
    <location>
        <begin position="225"/>
        <end position="244"/>
    </location>
</feature>
<feature type="compositionally biased region" description="Gly residues" evidence="1">
    <location>
        <begin position="75"/>
        <end position="84"/>
    </location>
</feature>
<feature type="compositionally biased region" description="Pro residues" evidence="1">
    <location>
        <begin position="17"/>
        <end position="26"/>
    </location>
</feature>
<feature type="compositionally biased region" description="Basic residues" evidence="1">
    <location>
        <begin position="181"/>
        <end position="196"/>
    </location>
</feature>
<feature type="compositionally biased region" description="Low complexity" evidence="1">
    <location>
        <begin position="27"/>
        <end position="42"/>
    </location>
</feature>
<feature type="region of interest" description="Disordered" evidence="1">
    <location>
        <begin position="312"/>
        <end position="352"/>
    </location>
</feature>
<proteinExistence type="predicted"/>
<keyword evidence="2" id="KW-0326">Glycosidase</keyword>
<feature type="compositionally biased region" description="Gly residues" evidence="1">
    <location>
        <begin position="325"/>
        <end position="336"/>
    </location>
</feature>
<feature type="compositionally biased region" description="Basic residues" evidence="1">
    <location>
        <begin position="260"/>
        <end position="273"/>
    </location>
</feature>
<feature type="compositionally biased region" description="Low complexity" evidence="1">
    <location>
        <begin position="154"/>
        <end position="163"/>
    </location>
</feature>
<reference evidence="2" key="1">
    <citation type="submission" date="2020-02" db="EMBL/GenBank/DDBJ databases">
        <authorList>
            <person name="Meier V. D."/>
        </authorList>
    </citation>
    <scope>NUCLEOTIDE SEQUENCE</scope>
    <source>
        <strain evidence="2">AVDCRST_MAG27</strain>
    </source>
</reference>
<feature type="region of interest" description="Disordered" evidence="1">
    <location>
        <begin position="1"/>
        <end position="297"/>
    </location>
</feature>
<feature type="non-terminal residue" evidence="2">
    <location>
        <position position="352"/>
    </location>
</feature>
<sequence length="352" mass="37125">APTHPSGPRYRAARLVRPPPPDPALPPQRWRPARSLPRLALRGHAATDDGGGRRPPIRAIPCPLPGYRGSRRRTGGGCDGGMGGPRLLRPRPQPACLRARGGGDGRLPPHGRVAARPAGHRRLYGRRRRRDRLRRAGGAGRRQCGARRRPPPGRGDAAAGRQAAPRRRGLRLHGGCGGPRPARRLRPGALRPRRHHLYAEGPGLRPLPLARRLPRPAARHPGRAPPQVAEARPPAAPRRAFPAGRRGGADAAPPPPAARPARRHAGTPRHPLARRALDRAGGPGPCARAEPRLASPAGRRAAWLHAFRAGDGALCGRRPAPRPAGGHGGARPGGSGIRPADGDAAAPGPGWL</sequence>
<feature type="compositionally biased region" description="Basic residues" evidence="1">
    <location>
        <begin position="118"/>
        <end position="135"/>
    </location>
</feature>
<protein>
    <submittedName>
        <fullName evidence="2">A/G-specific adenine glycosylase</fullName>
        <ecNumber evidence="2">3.2.2.-</ecNumber>
    </submittedName>
</protein>
<accession>A0A6J4JS86</accession>
<gene>
    <name evidence="2" type="ORF">AVDCRST_MAG27-4250</name>
</gene>
<dbReference type="GO" id="GO:0016798">
    <property type="term" value="F:hydrolase activity, acting on glycosyl bonds"/>
    <property type="evidence" value="ECO:0007669"/>
    <property type="project" value="UniProtKB-KW"/>
</dbReference>
<keyword evidence="2" id="KW-0378">Hydrolase</keyword>